<dbReference type="WBParaSite" id="Hba_13366">
    <property type="protein sequence ID" value="Hba_13366"/>
    <property type="gene ID" value="Hba_13366"/>
</dbReference>
<protein>
    <submittedName>
        <fullName evidence="2">Uncharacterized protein</fullName>
    </submittedName>
</protein>
<proteinExistence type="predicted"/>
<name>A0A1I7X7G4_HETBA</name>
<dbReference type="Proteomes" id="UP000095283">
    <property type="component" value="Unplaced"/>
</dbReference>
<keyword evidence="1" id="KW-1185">Reference proteome</keyword>
<dbReference type="AlphaFoldDB" id="A0A1I7X7G4"/>
<evidence type="ECO:0000313" key="1">
    <source>
        <dbReference type="Proteomes" id="UP000095283"/>
    </source>
</evidence>
<organism evidence="1 2">
    <name type="scientific">Heterorhabditis bacteriophora</name>
    <name type="common">Entomopathogenic nematode worm</name>
    <dbReference type="NCBI Taxonomy" id="37862"/>
    <lineage>
        <taxon>Eukaryota</taxon>
        <taxon>Metazoa</taxon>
        <taxon>Ecdysozoa</taxon>
        <taxon>Nematoda</taxon>
        <taxon>Chromadorea</taxon>
        <taxon>Rhabditida</taxon>
        <taxon>Rhabditina</taxon>
        <taxon>Rhabditomorpha</taxon>
        <taxon>Strongyloidea</taxon>
        <taxon>Heterorhabditidae</taxon>
        <taxon>Heterorhabditis</taxon>
    </lineage>
</organism>
<accession>A0A1I7X7G4</accession>
<sequence>MPDKQLAAKVTNFHRIYYYITF</sequence>
<evidence type="ECO:0000313" key="2">
    <source>
        <dbReference type="WBParaSite" id="Hba_13366"/>
    </source>
</evidence>
<reference evidence="2" key="1">
    <citation type="submission" date="2016-11" db="UniProtKB">
        <authorList>
            <consortium name="WormBaseParasite"/>
        </authorList>
    </citation>
    <scope>IDENTIFICATION</scope>
</reference>